<protein>
    <submittedName>
        <fullName evidence="1">Uncharacterized protein</fullName>
    </submittedName>
</protein>
<accession>A0AAN9MUP2</accession>
<reference evidence="1 2" key="1">
    <citation type="submission" date="2024-01" db="EMBL/GenBank/DDBJ databases">
        <title>The genomes of 5 underutilized Papilionoideae crops provide insights into root nodulation and disease resistanc.</title>
        <authorList>
            <person name="Jiang F."/>
        </authorList>
    </citation>
    <scope>NUCLEOTIDE SEQUENCE [LARGE SCALE GENOMIC DNA]</scope>
    <source>
        <strain evidence="1">LVBAO_FW01</strain>
        <tissue evidence="1">Leaves</tissue>
    </source>
</reference>
<proteinExistence type="predicted"/>
<evidence type="ECO:0000313" key="1">
    <source>
        <dbReference type="EMBL" id="KAK7361350.1"/>
    </source>
</evidence>
<organism evidence="1 2">
    <name type="scientific">Canavalia gladiata</name>
    <name type="common">Sword bean</name>
    <name type="synonym">Dolichos gladiatus</name>
    <dbReference type="NCBI Taxonomy" id="3824"/>
    <lineage>
        <taxon>Eukaryota</taxon>
        <taxon>Viridiplantae</taxon>
        <taxon>Streptophyta</taxon>
        <taxon>Embryophyta</taxon>
        <taxon>Tracheophyta</taxon>
        <taxon>Spermatophyta</taxon>
        <taxon>Magnoliopsida</taxon>
        <taxon>eudicotyledons</taxon>
        <taxon>Gunneridae</taxon>
        <taxon>Pentapetalae</taxon>
        <taxon>rosids</taxon>
        <taxon>fabids</taxon>
        <taxon>Fabales</taxon>
        <taxon>Fabaceae</taxon>
        <taxon>Papilionoideae</taxon>
        <taxon>50 kb inversion clade</taxon>
        <taxon>NPAAA clade</taxon>
        <taxon>indigoferoid/millettioid clade</taxon>
        <taxon>Phaseoleae</taxon>
        <taxon>Canavalia</taxon>
    </lineage>
</organism>
<gene>
    <name evidence="1" type="ORF">VNO77_03403</name>
</gene>
<comment type="caution">
    <text evidence="1">The sequence shown here is derived from an EMBL/GenBank/DDBJ whole genome shotgun (WGS) entry which is preliminary data.</text>
</comment>
<dbReference type="EMBL" id="JAYMYQ010000001">
    <property type="protein sequence ID" value="KAK7361350.1"/>
    <property type="molecule type" value="Genomic_DNA"/>
</dbReference>
<dbReference type="Proteomes" id="UP001367508">
    <property type="component" value="Unassembled WGS sequence"/>
</dbReference>
<keyword evidence="2" id="KW-1185">Reference proteome</keyword>
<dbReference type="AlphaFoldDB" id="A0AAN9MUP2"/>
<sequence length="166" mass="18154">MTFSGVNIMSKRLRCIARVTVATHNQDINSGKDLTKLLESYVLHSIKLISVEARTLMLELLVSHLIVKDLAAVVNPMMVAIVQTEGEHVASITPMKPEAVIVLRKMCIGHASRFVDTSMYEVNNISSRNLQGVSALEPKGCRGSELPELVGMAACGYGVYVHSAWM</sequence>
<name>A0AAN9MUP2_CANGL</name>
<evidence type="ECO:0000313" key="2">
    <source>
        <dbReference type="Proteomes" id="UP001367508"/>
    </source>
</evidence>